<reference evidence="5" key="1">
    <citation type="submission" date="2016-10" db="EMBL/GenBank/DDBJ databases">
        <authorList>
            <person name="Varghese N."/>
            <person name="Submissions S."/>
        </authorList>
    </citation>
    <scope>NUCLEOTIDE SEQUENCE [LARGE SCALE GENOMIC DNA]</scope>
    <source>
        <strain evidence="5">CBMB127</strain>
    </source>
</reference>
<evidence type="ECO:0000256" key="1">
    <source>
        <dbReference type="ARBA" id="ARBA00004886"/>
    </source>
</evidence>
<dbReference type="EMBL" id="FNFX01000001">
    <property type="protein sequence ID" value="SDK09227.1"/>
    <property type="molecule type" value="Genomic_DNA"/>
</dbReference>
<proteinExistence type="predicted"/>
<evidence type="ECO:0000256" key="3">
    <source>
        <dbReference type="ARBA" id="ARBA00022905"/>
    </source>
</evidence>
<dbReference type="GO" id="GO:0018189">
    <property type="term" value="P:pyrroloquinoline quinone biosynthetic process"/>
    <property type="evidence" value="ECO:0007669"/>
    <property type="project" value="UniProtKB-UniPathway"/>
</dbReference>
<sequence length="94" mass="10519">MENNIQHTDIYAIALHHRFQWEEAQQSYVILFPEGMIKLHGGAGEILKRVDGKATVGDIVADLKAAFPDAEDIENDILGMFDLAVGKAWLRKVN</sequence>
<organism evidence="4 5">
    <name type="scientific">Methylophilus rhizosphaerae</name>
    <dbReference type="NCBI Taxonomy" id="492660"/>
    <lineage>
        <taxon>Bacteria</taxon>
        <taxon>Pseudomonadati</taxon>
        <taxon>Pseudomonadota</taxon>
        <taxon>Betaproteobacteria</taxon>
        <taxon>Nitrosomonadales</taxon>
        <taxon>Methylophilaceae</taxon>
        <taxon>Methylophilus</taxon>
    </lineage>
</organism>
<protein>
    <submittedName>
        <fullName evidence="4">Pyrroloquinoline quinone biosynthesis protein D</fullName>
    </submittedName>
</protein>
<evidence type="ECO:0000313" key="5">
    <source>
        <dbReference type="Proteomes" id="UP000198629"/>
    </source>
</evidence>
<dbReference type="Gene3D" id="1.10.10.1150">
    <property type="entry name" value="Coenzyme PQQ synthesis protein D (PqqD)"/>
    <property type="match status" value="1"/>
</dbReference>
<dbReference type="InterPro" id="IPR008792">
    <property type="entry name" value="PQQD"/>
</dbReference>
<dbReference type="InterPro" id="IPR041881">
    <property type="entry name" value="PqqD_sf"/>
</dbReference>
<dbReference type="STRING" id="492660.SAMN05192566_0050"/>
<dbReference type="OrthoDB" id="7356791at2"/>
<evidence type="ECO:0000313" key="4">
    <source>
        <dbReference type="EMBL" id="SDK09227.1"/>
    </source>
</evidence>
<dbReference type="NCBIfam" id="TIGR03859">
    <property type="entry name" value="PQQ_PqqD"/>
    <property type="match status" value="1"/>
</dbReference>
<comment type="subunit">
    <text evidence="2">Monomer. Interacts with PqqE.</text>
</comment>
<comment type="pathway">
    <text evidence="1">Cofactor biosynthesis; pyrroloquinoline quinone biosynthesis.</text>
</comment>
<accession>A0A1G8Z2P1</accession>
<dbReference type="Pfam" id="PF05402">
    <property type="entry name" value="PqqD"/>
    <property type="match status" value="1"/>
</dbReference>
<dbReference type="UniPathway" id="UPA00539"/>
<dbReference type="Proteomes" id="UP000198629">
    <property type="component" value="Unassembled WGS sequence"/>
</dbReference>
<dbReference type="InterPro" id="IPR022479">
    <property type="entry name" value="PqqD_bac"/>
</dbReference>
<dbReference type="NCBIfam" id="NF002535">
    <property type="entry name" value="PRK02079.1"/>
    <property type="match status" value="1"/>
</dbReference>
<keyword evidence="3" id="KW-0884">PQQ biosynthesis</keyword>
<evidence type="ECO:0000256" key="2">
    <source>
        <dbReference type="ARBA" id="ARBA00011741"/>
    </source>
</evidence>
<dbReference type="AlphaFoldDB" id="A0A1G8Z2P1"/>
<dbReference type="GO" id="GO:0048038">
    <property type="term" value="F:quinone binding"/>
    <property type="evidence" value="ECO:0007669"/>
    <property type="project" value="InterPro"/>
</dbReference>
<gene>
    <name evidence="4" type="ORF">SAMN05192566_0050</name>
</gene>
<name>A0A1G8Z2P1_9PROT</name>
<dbReference type="RefSeq" id="WP_091468009.1">
    <property type="nucleotide sequence ID" value="NZ_FNFX01000001.1"/>
</dbReference>
<keyword evidence="5" id="KW-1185">Reference proteome</keyword>